<gene>
    <name evidence="2" type="ORF">GQF01_11715</name>
</gene>
<feature type="domain" description="Glyoxalase/fosfomycin resistance/dioxygenase" evidence="1">
    <location>
        <begin position="4"/>
        <end position="134"/>
    </location>
</feature>
<dbReference type="CDD" id="cd06588">
    <property type="entry name" value="PhnB_like"/>
    <property type="match status" value="1"/>
</dbReference>
<protein>
    <submittedName>
        <fullName evidence="2">VOC family protein</fullName>
    </submittedName>
</protein>
<sequence length="143" mass="15671">MTVRLDPYLVMEGNAKEAIQFYEKALGAQQVFVQTFGEMPANPEFPLPSEANELIGHAMLMVGDTRLMLSDAFPGQPVQQGANVTICISIKDVEKSKAIYHALEDGGRVIIPLSESHFSPAYGQVVDKFGVGFHIFTDQPTNN</sequence>
<dbReference type="SUPFAM" id="SSF54593">
    <property type="entry name" value="Glyoxalase/Bleomycin resistance protein/Dihydroxybiphenyl dioxygenase"/>
    <property type="match status" value="1"/>
</dbReference>
<evidence type="ECO:0000313" key="2">
    <source>
        <dbReference type="EMBL" id="MZQ82769.1"/>
    </source>
</evidence>
<dbReference type="InterPro" id="IPR028973">
    <property type="entry name" value="PhnB-like"/>
</dbReference>
<keyword evidence="3" id="KW-1185">Reference proteome</keyword>
<dbReference type="EMBL" id="WTUZ01000015">
    <property type="protein sequence ID" value="MZQ82769.1"/>
    <property type="molecule type" value="Genomic_DNA"/>
</dbReference>
<comment type="caution">
    <text evidence="2">The sequence shown here is derived from an EMBL/GenBank/DDBJ whole genome shotgun (WGS) entry which is preliminary data.</text>
</comment>
<dbReference type="RefSeq" id="WP_161407156.1">
    <property type="nucleotide sequence ID" value="NZ_WTUZ01000015.1"/>
</dbReference>
<dbReference type="Proteomes" id="UP000481087">
    <property type="component" value="Unassembled WGS sequence"/>
</dbReference>
<dbReference type="InterPro" id="IPR029068">
    <property type="entry name" value="Glyas_Bleomycin-R_OHBP_Dase"/>
</dbReference>
<dbReference type="AlphaFoldDB" id="A0A6L8V0C4"/>
<organism evidence="2 3">
    <name type="scientific">Paenibacillus silvestris</name>
    <dbReference type="NCBI Taxonomy" id="2606219"/>
    <lineage>
        <taxon>Bacteria</taxon>
        <taxon>Bacillati</taxon>
        <taxon>Bacillota</taxon>
        <taxon>Bacilli</taxon>
        <taxon>Bacillales</taxon>
        <taxon>Paenibacillaceae</taxon>
        <taxon>Paenibacillus</taxon>
    </lineage>
</organism>
<accession>A0A6L8V0C4</accession>
<evidence type="ECO:0000259" key="1">
    <source>
        <dbReference type="Pfam" id="PF00903"/>
    </source>
</evidence>
<dbReference type="Pfam" id="PF00903">
    <property type="entry name" value="Glyoxalase"/>
    <property type="match status" value="1"/>
</dbReference>
<dbReference type="Gene3D" id="3.10.180.10">
    <property type="entry name" value="2,3-Dihydroxybiphenyl 1,2-Dioxygenase, domain 1"/>
    <property type="match status" value="1"/>
</dbReference>
<dbReference type="PANTHER" id="PTHR33990">
    <property type="entry name" value="PROTEIN YJDN-RELATED"/>
    <property type="match status" value="1"/>
</dbReference>
<reference evidence="2 3" key="1">
    <citation type="submission" date="2019-12" db="EMBL/GenBank/DDBJ databases">
        <title>Paenibacillus sp. nov. sp. isolated from soil.</title>
        <authorList>
            <person name="Kim J."/>
            <person name="Jeong S.E."/>
            <person name="Jung H.S."/>
            <person name="Jeon C.O."/>
        </authorList>
    </citation>
    <scope>NUCLEOTIDE SEQUENCE [LARGE SCALE GENOMIC DNA]</scope>
    <source>
        <strain evidence="2 3">5J-6</strain>
    </source>
</reference>
<name>A0A6L8V0C4_9BACL</name>
<proteinExistence type="predicted"/>
<evidence type="ECO:0000313" key="3">
    <source>
        <dbReference type="Proteomes" id="UP000481087"/>
    </source>
</evidence>
<dbReference type="InterPro" id="IPR004360">
    <property type="entry name" value="Glyas_Fos-R_dOase_dom"/>
</dbReference>
<dbReference type="PANTHER" id="PTHR33990:SF1">
    <property type="entry name" value="PROTEIN YJDN"/>
    <property type="match status" value="1"/>
</dbReference>